<name>A0ABR9G0Q5_9GAMM</name>
<accession>A0ABR9G0Q5</accession>
<dbReference type="Pfam" id="PF08722">
    <property type="entry name" value="Tn7_TnsA-like_N"/>
    <property type="match status" value="1"/>
</dbReference>
<feature type="domain" description="TnsA endonuclease N-terminal" evidence="1">
    <location>
        <begin position="43"/>
        <end position="119"/>
    </location>
</feature>
<evidence type="ECO:0000313" key="3">
    <source>
        <dbReference type="Proteomes" id="UP001645038"/>
    </source>
</evidence>
<keyword evidence="2" id="KW-0540">Nuclease</keyword>
<gene>
    <name evidence="2" type="ORF">EI547_13685</name>
</gene>
<keyword evidence="2" id="KW-0255">Endonuclease</keyword>
<dbReference type="Proteomes" id="UP001645038">
    <property type="component" value="Unassembled WGS sequence"/>
</dbReference>
<keyword evidence="2" id="KW-0378">Hydrolase</keyword>
<evidence type="ECO:0000259" key="1">
    <source>
        <dbReference type="Pfam" id="PF08722"/>
    </source>
</evidence>
<protein>
    <submittedName>
        <fullName evidence="2">TnsA endonuclease N-terminal domain-containing protein</fullName>
    </submittedName>
</protein>
<evidence type="ECO:0000313" key="2">
    <source>
        <dbReference type="EMBL" id="MBE0464499.1"/>
    </source>
</evidence>
<sequence length="207" mass="24010">MYRRKLRHSRVKNLYKFASFKTATAHTVESSLEFDACYHFEYSPHVKSFIAQPMGFTYSIHGKTNPYTPDFKIINNNQKIAFIEIKPHSKTLHPEFVHKFQAKKEAACQLGFELSLVTELQIRKYPILNNYKLLHRYAGFQSHCELYDSVYGLVKAHSPIFLHEICALYDIGFRPRVIRSLVSLIASGKLKANILEKEIGDDLLLWA</sequence>
<keyword evidence="3" id="KW-1185">Reference proteome</keyword>
<dbReference type="InterPro" id="IPR014833">
    <property type="entry name" value="TnsA_N"/>
</dbReference>
<organism evidence="2 3">
    <name type="scientific">Halomonas colorata</name>
    <dbReference type="NCBI Taxonomy" id="2742615"/>
    <lineage>
        <taxon>Bacteria</taxon>
        <taxon>Pseudomonadati</taxon>
        <taxon>Pseudomonadota</taxon>
        <taxon>Gammaproteobacteria</taxon>
        <taxon>Oceanospirillales</taxon>
        <taxon>Halomonadaceae</taxon>
        <taxon>Halomonas</taxon>
    </lineage>
</organism>
<proteinExistence type="predicted"/>
<dbReference type="EMBL" id="RRZB01000036">
    <property type="protein sequence ID" value="MBE0464499.1"/>
    <property type="molecule type" value="Genomic_DNA"/>
</dbReference>
<comment type="caution">
    <text evidence="2">The sequence shown here is derived from an EMBL/GenBank/DDBJ whole genome shotgun (WGS) entry which is preliminary data.</text>
</comment>
<dbReference type="GO" id="GO:0004519">
    <property type="term" value="F:endonuclease activity"/>
    <property type="evidence" value="ECO:0007669"/>
    <property type="project" value="UniProtKB-KW"/>
</dbReference>
<reference evidence="2 3" key="1">
    <citation type="submission" date="2020-07" db="EMBL/GenBank/DDBJ databases">
        <title>Halophilic bacteria isolated from french cheeses.</title>
        <authorList>
            <person name="Kothe C.I."/>
            <person name="Farah-Kraiem B."/>
            <person name="Renault P."/>
            <person name="Dridi B."/>
        </authorList>
    </citation>
    <scope>NUCLEOTIDE SEQUENCE [LARGE SCALE GENOMIC DNA]</scope>
    <source>
        <strain evidence="2 3">FME20</strain>
    </source>
</reference>
<dbReference type="RefSeq" id="WP_192538991.1">
    <property type="nucleotide sequence ID" value="NZ_RRZB01000036.1"/>
</dbReference>